<dbReference type="OrthoDB" id="5125396at2"/>
<sequence length="226" mass="23141">MPSSRSPLRLLRGVTAATLVTLTALGGHLIGGGAMPSWLGVALPWWLSVTACTVLAGARFSLPRMGAAVLSSQALFHGLFIAGTPGDPSIALVAPPGSHLDHGTHGAGGALTGAAHSGHGTGGAGTAAEHALHGSHSDPQMLLWHLVAGLITTLVLYRGESFLLRCTGLVAAVLEVLSRPPRPLTLPTLVLPRASRPVPARASLRHIRRAVLAPQLRRGPPLVLAA</sequence>
<evidence type="ECO:0000313" key="4">
    <source>
        <dbReference type="Proteomes" id="UP000198398"/>
    </source>
</evidence>
<keyword evidence="2" id="KW-0472">Membrane</keyword>
<proteinExistence type="predicted"/>
<reference evidence="4" key="1">
    <citation type="submission" date="2017-07" db="EMBL/GenBank/DDBJ databases">
        <title>Brachybacterium sp. VR2415.</title>
        <authorList>
            <person name="Tak E.J."/>
            <person name="Bae J.-W."/>
        </authorList>
    </citation>
    <scope>NUCLEOTIDE SEQUENCE [LARGE SCALE GENOMIC DNA]</scope>
    <source>
        <strain evidence="4">VR2415</strain>
    </source>
</reference>
<protein>
    <submittedName>
        <fullName evidence="3">Uncharacterized protein</fullName>
    </submittedName>
</protein>
<dbReference type="EMBL" id="CP022316">
    <property type="protein sequence ID" value="ASK65761.1"/>
    <property type="molecule type" value="Genomic_DNA"/>
</dbReference>
<gene>
    <name evidence="3" type="ORF">CFK39_07850</name>
</gene>
<accession>A0A220UCT3</accession>
<feature type="region of interest" description="Disordered" evidence="1">
    <location>
        <begin position="103"/>
        <end position="131"/>
    </location>
</feature>
<evidence type="ECO:0000256" key="1">
    <source>
        <dbReference type="SAM" id="MobiDB-lite"/>
    </source>
</evidence>
<keyword evidence="2" id="KW-0812">Transmembrane</keyword>
<feature type="transmembrane region" description="Helical" evidence="2">
    <location>
        <begin position="42"/>
        <end position="62"/>
    </location>
</feature>
<keyword evidence="4" id="KW-1185">Reference proteome</keyword>
<evidence type="ECO:0000256" key="2">
    <source>
        <dbReference type="SAM" id="Phobius"/>
    </source>
</evidence>
<evidence type="ECO:0000313" key="3">
    <source>
        <dbReference type="EMBL" id="ASK65761.1"/>
    </source>
</evidence>
<organism evidence="3 4">
    <name type="scientific">Brachybacterium avium</name>
    <dbReference type="NCBI Taxonomy" id="2017485"/>
    <lineage>
        <taxon>Bacteria</taxon>
        <taxon>Bacillati</taxon>
        <taxon>Actinomycetota</taxon>
        <taxon>Actinomycetes</taxon>
        <taxon>Micrococcales</taxon>
        <taxon>Dermabacteraceae</taxon>
        <taxon>Brachybacterium</taxon>
    </lineage>
</organism>
<dbReference type="KEGG" id="brv:CFK39_07850"/>
<keyword evidence="2" id="KW-1133">Transmembrane helix</keyword>
<dbReference type="RefSeq" id="WP_089065002.1">
    <property type="nucleotide sequence ID" value="NZ_CP022316.1"/>
</dbReference>
<dbReference type="Proteomes" id="UP000198398">
    <property type="component" value="Chromosome"/>
</dbReference>
<name>A0A220UCT3_9MICO</name>
<dbReference type="AlphaFoldDB" id="A0A220UCT3"/>